<sequence>MRKRAVGLIGSLAAAVLSLLPAGSASADRLVFPCNSPANGMSCQRISPAFREAKVAYTNAGATASMVMKASYDHVPYLGAGGRAIIEINTKNRYFGSWDYTTKVSKIICVDTLTVSKIGLGTVTLSGAPSVGFGPAADGTWTYTRRGTVDASGTSASCGLNGVLDMRAGGGTSITSAYWSTETRIEFVNGYSVVALAGNGGSLNSDPYYLPYYSE</sequence>
<dbReference type="Proteomes" id="UP001596157">
    <property type="component" value="Unassembled WGS sequence"/>
</dbReference>
<evidence type="ECO:0000313" key="2">
    <source>
        <dbReference type="EMBL" id="MFC5291208.1"/>
    </source>
</evidence>
<dbReference type="EMBL" id="JBHSKF010000023">
    <property type="protein sequence ID" value="MFC5291208.1"/>
    <property type="molecule type" value="Genomic_DNA"/>
</dbReference>
<evidence type="ECO:0000313" key="3">
    <source>
        <dbReference type="Proteomes" id="UP001596157"/>
    </source>
</evidence>
<protein>
    <recommendedName>
        <fullName evidence="4">Peptidase inhibitor family I36</fullName>
    </recommendedName>
</protein>
<reference evidence="3" key="1">
    <citation type="journal article" date="2019" name="Int. J. Syst. Evol. Microbiol.">
        <title>The Global Catalogue of Microorganisms (GCM) 10K type strain sequencing project: providing services to taxonomists for standard genome sequencing and annotation.</title>
        <authorList>
            <consortium name="The Broad Institute Genomics Platform"/>
            <consortium name="The Broad Institute Genome Sequencing Center for Infectious Disease"/>
            <person name="Wu L."/>
            <person name="Ma J."/>
        </authorList>
    </citation>
    <scope>NUCLEOTIDE SEQUENCE [LARGE SCALE GENOMIC DNA]</scope>
    <source>
        <strain evidence="3">CCUG 59778</strain>
    </source>
</reference>
<accession>A0ABW0EXZ2</accession>
<evidence type="ECO:0000256" key="1">
    <source>
        <dbReference type="SAM" id="SignalP"/>
    </source>
</evidence>
<evidence type="ECO:0008006" key="4">
    <source>
        <dbReference type="Google" id="ProtNLM"/>
    </source>
</evidence>
<gene>
    <name evidence="2" type="ORF">ACFPM7_29510</name>
</gene>
<organism evidence="2 3">
    <name type="scientific">Actinokineospora guangxiensis</name>
    <dbReference type="NCBI Taxonomy" id="1490288"/>
    <lineage>
        <taxon>Bacteria</taxon>
        <taxon>Bacillati</taxon>
        <taxon>Actinomycetota</taxon>
        <taxon>Actinomycetes</taxon>
        <taxon>Pseudonocardiales</taxon>
        <taxon>Pseudonocardiaceae</taxon>
        <taxon>Actinokineospora</taxon>
    </lineage>
</organism>
<comment type="caution">
    <text evidence="2">The sequence shown here is derived from an EMBL/GenBank/DDBJ whole genome shotgun (WGS) entry which is preliminary data.</text>
</comment>
<feature type="signal peptide" evidence="1">
    <location>
        <begin position="1"/>
        <end position="27"/>
    </location>
</feature>
<name>A0ABW0EXZ2_9PSEU</name>
<feature type="chain" id="PRO_5045692393" description="Peptidase inhibitor family I36" evidence="1">
    <location>
        <begin position="28"/>
        <end position="215"/>
    </location>
</feature>
<proteinExistence type="predicted"/>
<dbReference type="RefSeq" id="WP_378251123.1">
    <property type="nucleotide sequence ID" value="NZ_JBHSKF010000023.1"/>
</dbReference>
<keyword evidence="1" id="KW-0732">Signal</keyword>
<keyword evidence="3" id="KW-1185">Reference proteome</keyword>